<dbReference type="AlphaFoldDB" id="X1DW65"/>
<name>X1DW65_9ZZZZ</name>
<organism evidence="1">
    <name type="scientific">marine sediment metagenome</name>
    <dbReference type="NCBI Taxonomy" id="412755"/>
    <lineage>
        <taxon>unclassified sequences</taxon>
        <taxon>metagenomes</taxon>
        <taxon>ecological metagenomes</taxon>
    </lineage>
</organism>
<gene>
    <name evidence="1" type="ORF">S01H4_51964</name>
</gene>
<accession>X1DW65</accession>
<dbReference type="EMBL" id="BART01029647">
    <property type="protein sequence ID" value="GAH09194.1"/>
    <property type="molecule type" value="Genomic_DNA"/>
</dbReference>
<proteinExistence type="predicted"/>
<sequence length="120" mass="13518">KSLYLLKGDIILWLDADIKNIHPKFVYGLLGPLLTNNRIGYVKAFYERPIKLNAETTLRSSGGGRVTALMLRPIFNLFFPDLSGLIQPLSGEYAGRRKILEKVPFFIGYGVETGLLIDIY</sequence>
<evidence type="ECO:0000313" key="1">
    <source>
        <dbReference type="EMBL" id="GAH09194.1"/>
    </source>
</evidence>
<feature type="non-terminal residue" evidence="1">
    <location>
        <position position="1"/>
    </location>
</feature>
<protein>
    <recommendedName>
        <fullName evidence="2">Glycosyltransferase 2-like domain-containing protein</fullName>
    </recommendedName>
</protein>
<dbReference type="SUPFAM" id="SSF53448">
    <property type="entry name" value="Nucleotide-diphospho-sugar transferases"/>
    <property type="match status" value="1"/>
</dbReference>
<reference evidence="1" key="1">
    <citation type="journal article" date="2014" name="Front. Microbiol.">
        <title>High frequency of phylogenetically diverse reductive dehalogenase-homologous genes in deep subseafloor sedimentary metagenomes.</title>
        <authorList>
            <person name="Kawai M."/>
            <person name="Futagami T."/>
            <person name="Toyoda A."/>
            <person name="Takaki Y."/>
            <person name="Nishi S."/>
            <person name="Hori S."/>
            <person name="Arai W."/>
            <person name="Tsubouchi T."/>
            <person name="Morono Y."/>
            <person name="Uchiyama I."/>
            <person name="Ito T."/>
            <person name="Fujiyama A."/>
            <person name="Inagaki F."/>
            <person name="Takami H."/>
        </authorList>
    </citation>
    <scope>NUCLEOTIDE SEQUENCE</scope>
    <source>
        <strain evidence="1">Expedition CK06-06</strain>
    </source>
</reference>
<evidence type="ECO:0008006" key="2">
    <source>
        <dbReference type="Google" id="ProtNLM"/>
    </source>
</evidence>
<dbReference type="Gene3D" id="3.90.550.10">
    <property type="entry name" value="Spore Coat Polysaccharide Biosynthesis Protein SpsA, Chain A"/>
    <property type="match status" value="1"/>
</dbReference>
<comment type="caution">
    <text evidence="1">The sequence shown here is derived from an EMBL/GenBank/DDBJ whole genome shotgun (WGS) entry which is preliminary data.</text>
</comment>
<dbReference type="InterPro" id="IPR029044">
    <property type="entry name" value="Nucleotide-diphossugar_trans"/>
</dbReference>